<dbReference type="STRING" id="1183438.GKIL_0114"/>
<reference evidence="1 2" key="1">
    <citation type="journal article" date="2013" name="PLoS ONE">
        <title>Cultivation and Complete Genome Sequencing of Gloeobacter kilaueensis sp. nov., from a Lava Cave in Kilauea Caldera, Hawai'i.</title>
        <authorList>
            <person name="Saw J.H."/>
            <person name="Schatz M."/>
            <person name="Brown M.V."/>
            <person name="Kunkel D.D."/>
            <person name="Foster J.S."/>
            <person name="Shick H."/>
            <person name="Christensen S."/>
            <person name="Hou S."/>
            <person name="Wan X."/>
            <person name="Donachie S.P."/>
        </authorList>
    </citation>
    <scope>NUCLEOTIDE SEQUENCE [LARGE SCALE GENOMIC DNA]</scope>
    <source>
        <strain evidence="2">JS</strain>
    </source>
</reference>
<evidence type="ECO:0000313" key="1">
    <source>
        <dbReference type="EMBL" id="AGY56361.1"/>
    </source>
</evidence>
<dbReference type="AlphaFoldDB" id="U5QBZ1"/>
<name>U5QBZ1_GLOK1</name>
<organism evidence="1 2">
    <name type="scientific">Gloeobacter kilaueensis (strain ATCC BAA-2537 / CCAP 1431/1 / ULC 316 / JS1)</name>
    <dbReference type="NCBI Taxonomy" id="1183438"/>
    <lineage>
        <taxon>Bacteria</taxon>
        <taxon>Bacillati</taxon>
        <taxon>Cyanobacteriota</taxon>
        <taxon>Cyanophyceae</taxon>
        <taxon>Gloeobacterales</taxon>
        <taxon>Gloeobacteraceae</taxon>
        <taxon>Gloeobacter</taxon>
    </lineage>
</organism>
<accession>U5QBZ1</accession>
<evidence type="ECO:0000313" key="2">
    <source>
        <dbReference type="Proteomes" id="UP000017396"/>
    </source>
</evidence>
<dbReference type="RefSeq" id="WP_023171354.1">
    <property type="nucleotide sequence ID" value="NC_022600.1"/>
</dbReference>
<sequence length="83" mass="9572">MPDRIDRLYTPVPLAVGDRVRVVSLNPRFHGSALKDRRGIVTARFEPAEGLKWATLEVDLGDQYPRRYFLEPHLRRDTKGESP</sequence>
<dbReference type="Proteomes" id="UP000017396">
    <property type="component" value="Chromosome"/>
</dbReference>
<protein>
    <submittedName>
        <fullName evidence="1">Uncharacterized protein</fullName>
    </submittedName>
</protein>
<keyword evidence="2" id="KW-1185">Reference proteome</keyword>
<dbReference type="KEGG" id="glj:GKIL_0114"/>
<dbReference type="EMBL" id="CP003587">
    <property type="protein sequence ID" value="AGY56361.1"/>
    <property type="molecule type" value="Genomic_DNA"/>
</dbReference>
<gene>
    <name evidence="1" type="ORF">GKIL_0114</name>
</gene>
<proteinExistence type="predicted"/>
<dbReference type="HOGENOM" id="CLU_2537798_0_0_3"/>